<dbReference type="InterPro" id="IPR016040">
    <property type="entry name" value="NAD(P)-bd_dom"/>
</dbReference>
<evidence type="ECO:0000259" key="1">
    <source>
        <dbReference type="Pfam" id="PF13460"/>
    </source>
</evidence>
<sequence>MILLTPPTGDIGHRVLGRLLDAGTHVRVIARDPFKLSMDNRIDVIQGSMSDADTIAQALPGVTRVFWLPPGDPSLPSARAAYRGVSQAFCDALPGSEVTRVVSISALGRGWPKPAGLVTATLEVDDMIARTGVHLRALTCASLMDNFARQIEPIRATGMFYQPTPGDKKLPHVAKSDVARIAADLLLDTGWTDVQELPLLGPEDLSFDEMAVILSEFLGRPVKAVKMSMPQFEEMMRGLGASEGMAQAYVEMMTAKNEGIDTLDMTASRRTTPTTFREWCDQEFRALIGEI</sequence>
<proteinExistence type="predicted"/>
<dbReference type="PANTHER" id="PTHR43162:SF1">
    <property type="entry name" value="PRESTALK A DIFFERENTIATION PROTEIN A"/>
    <property type="match status" value="1"/>
</dbReference>
<dbReference type="AlphaFoldDB" id="A0A5B8G2Z3"/>
<dbReference type="InterPro" id="IPR051604">
    <property type="entry name" value="Ergot_Alk_Oxidoreductase"/>
</dbReference>
<gene>
    <name evidence="2" type="ORF">FDP22_15810</name>
</gene>
<accession>A0A5B8G2Z3</accession>
<dbReference type="Gene3D" id="3.90.25.10">
    <property type="entry name" value="UDP-galactose 4-epimerase, domain 1"/>
    <property type="match status" value="1"/>
</dbReference>
<organism evidence="2 3">
    <name type="scientific">Paroceanicella profunda</name>
    <dbReference type="NCBI Taxonomy" id="2579971"/>
    <lineage>
        <taxon>Bacteria</taxon>
        <taxon>Pseudomonadati</taxon>
        <taxon>Pseudomonadota</taxon>
        <taxon>Alphaproteobacteria</taxon>
        <taxon>Rhodobacterales</taxon>
        <taxon>Paracoccaceae</taxon>
        <taxon>Paroceanicella</taxon>
    </lineage>
</organism>
<dbReference type="KEGG" id="ppru:FDP22_15810"/>
<dbReference type="InterPro" id="IPR036291">
    <property type="entry name" value="NAD(P)-bd_dom_sf"/>
</dbReference>
<dbReference type="Pfam" id="PF13460">
    <property type="entry name" value="NAD_binding_10"/>
    <property type="match status" value="1"/>
</dbReference>
<dbReference type="OrthoDB" id="7352262at2"/>
<feature type="domain" description="NAD(P)-binding" evidence="1">
    <location>
        <begin position="8"/>
        <end position="188"/>
    </location>
</feature>
<dbReference type="Proteomes" id="UP000305888">
    <property type="component" value="Chromosome"/>
</dbReference>
<dbReference type="EMBL" id="CP040818">
    <property type="protein sequence ID" value="QDL93759.1"/>
    <property type="molecule type" value="Genomic_DNA"/>
</dbReference>
<reference evidence="2 3" key="1">
    <citation type="submission" date="2019-06" db="EMBL/GenBank/DDBJ databases">
        <title>Genome sequence of Rhodobacteraceae bacterium D4M1.</title>
        <authorList>
            <person name="Cao J."/>
        </authorList>
    </citation>
    <scope>NUCLEOTIDE SEQUENCE [LARGE SCALE GENOMIC DNA]</scope>
    <source>
        <strain evidence="2 3">D4M1</strain>
    </source>
</reference>
<dbReference type="PANTHER" id="PTHR43162">
    <property type="match status" value="1"/>
</dbReference>
<dbReference type="SUPFAM" id="SSF51735">
    <property type="entry name" value="NAD(P)-binding Rossmann-fold domains"/>
    <property type="match status" value="1"/>
</dbReference>
<name>A0A5B8G2Z3_9RHOB</name>
<dbReference type="Gene3D" id="3.40.50.720">
    <property type="entry name" value="NAD(P)-binding Rossmann-like Domain"/>
    <property type="match status" value="1"/>
</dbReference>
<evidence type="ECO:0000313" key="2">
    <source>
        <dbReference type="EMBL" id="QDL93759.1"/>
    </source>
</evidence>
<protein>
    <submittedName>
        <fullName evidence="2">NmrA family transcriptional regulator</fullName>
    </submittedName>
</protein>
<evidence type="ECO:0000313" key="3">
    <source>
        <dbReference type="Proteomes" id="UP000305888"/>
    </source>
</evidence>
<keyword evidence="3" id="KW-1185">Reference proteome</keyword>